<feature type="domain" description="Calcineurin-like phosphoesterase" evidence="1">
    <location>
        <begin position="38"/>
        <end position="207"/>
    </location>
</feature>
<organism evidence="2 3">
    <name type="scientific">Ruminiclostridium hungatei</name>
    <name type="common">Clostridium hungatei</name>
    <dbReference type="NCBI Taxonomy" id="48256"/>
    <lineage>
        <taxon>Bacteria</taxon>
        <taxon>Bacillati</taxon>
        <taxon>Bacillota</taxon>
        <taxon>Clostridia</taxon>
        <taxon>Eubacteriales</taxon>
        <taxon>Oscillospiraceae</taxon>
        <taxon>Ruminiclostridium</taxon>
    </lineage>
</organism>
<dbReference type="Gene3D" id="3.60.21.10">
    <property type="match status" value="1"/>
</dbReference>
<reference evidence="2 3" key="1">
    <citation type="submission" date="2017-03" db="EMBL/GenBank/DDBJ databases">
        <title>Genome sequence of Clostridium hungatei DSM 14427.</title>
        <authorList>
            <person name="Poehlein A."/>
            <person name="Daniel R."/>
        </authorList>
    </citation>
    <scope>NUCLEOTIDE SEQUENCE [LARGE SCALE GENOMIC DNA]</scope>
    <source>
        <strain evidence="2 3">DSM 14427</strain>
    </source>
</reference>
<evidence type="ECO:0000259" key="1">
    <source>
        <dbReference type="Pfam" id="PF00149"/>
    </source>
</evidence>
<dbReference type="RefSeq" id="WP_080066358.1">
    <property type="nucleotide sequence ID" value="NZ_MZGX01000032.1"/>
</dbReference>
<comment type="caution">
    <text evidence="2">The sequence shown here is derived from an EMBL/GenBank/DDBJ whole genome shotgun (WGS) entry which is preliminary data.</text>
</comment>
<dbReference type="OrthoDB" id="9780884at2"/>
<dbReference type="AlphaFoldDB" id="A0A1V4SEG8"/>
<dbReference type="PANTHER" id="PTHR31302">
    <property type="entry name" value="TRANSMEMBRANE PROTEIN WITH METALLOPHOSPHOESTERASE DOMAIN-RELATED"/>
    <property type="match status" value="1"/>
</dbReference>
<evidence type="ECO:0000313" key="3">
    <source>
        <dbReference type="Proteomes" id="UP000191554"/>
    </source>
</evidence>
<proteinExistence type="predicted"/>
<dbReference type="SUPFAM" id="SSF56300">
    <property type="entry name" value="Metallo-dependent phosphatases"/>
    <property type="match status" value="1"/>
</dbReference>
<name>A0A1V4SEG8_RUMHU</name>
<accession>A0A1V4SEG8</accession>
<gene>
    <name evidence="2" type="ORF">CLHUN_39000</name>
</gene>
<dbReference type="EMBL" id="MZGX01000032">
    <property type="protein sequence ID" value="OPX42250.1"/>
    <property type="molecule type" value="Genomic_DNA"/>
</dbReference>
<dbReference type="GO" id="GO:0016787">
    <property type="term" value="F:hydrolase activity"/>
    <property type="evidence" value="ECO:0007669"/>
    <property type="project" value="UniProtKB-KW"/>
</dbReference>
<keyword evidence="2" id="KW-0378">Hydrolase</keyword>
<evidence type="ECO:0000313" key="2">
    <source>
        <dbReference type="EMBL" id="OPX42250.1"/>
    </source>
</evidence>
<sequence length="287" mass="32359">MVYIIILVTIAVTLIYMRIETTFLAKSRINFSTSSKGLRIVHLSDIHINKIFIPVSRLLTFIGQADPDIIIISGDYIEAPRDIPKFISFLKPLTGNCKVYLTLGNHDHKALHFNTERIADFVKQLKAAGGEVLINSSVKIHKDRYTYNLIGIDDLRSGKPDIARAFKDIKSSFETGCINIAVSHNPDIVFQLPHNKTDYLLCGHFHGGQIWMPFNLEFKIMRSEKLCKMKCFRGLHKINGINMYINRGLGNVIFPFRFFSIPEVAVIQLPASPGNTDESTGGIMYGN</sequence>
<protein>
    <submittedName>
        <fullName evidence="2">Putative metallophosphoesterase</fullName>
        <ecNumber evidence="2">3.1.-.-</ecNumber>
    </submittedName>
</protein>
<dbReference type="InterPro" id="IPR029052">
    <property type="entry name" value="Metallo-depent_PP-like"/>
</dbReference>
<dbReference type="Pfam" id="PF00149">
    <property type="entry name" value="Metallophos"/>
    <property type="match status" value="1"/>
</dbReference>
<dbReference type="Proteomes" id="UP000191554">
    <property type="component" value="Unassembled WGS sequence"/>
</dbReference>
<dbReference type="InterPro" id="IPR051158">
    <property type="entry name" value="Metallophosphoesterase_sf"/>
</dbReference>
<dbReference type="EC" id="3.1.-.-" evidence="2"/>
<keyword evidence="3" id="KW-1185">Reference proteome</keyword>
<dbReference type="PANTHER" id="PTHR31302:SF0">
    <property type="entry name" value="TRANSMEMBRANE PROTEIN WITH METALLOPHOSPHOESTERASE DOMAIN"/>
    <property type="match status" value="1"/>
</dbReference>
<dbReference type="InterPro" id="IPR004843">
    <property type="entry name" value="Calcineurin-like_PHP"/>
</dbReference>